<feature type="region of interest" description="Disordered" evidence="4">
    <location>
        <begin position="127"/>
        <end position="148"/>
    </location>
</feature>
<protein>
    <submittedName>
        <fullName evidence="6">Holo-ACP synthase</fullName>
    </submittedName>
</protein>
<dbReference type="RefSeq" id="WP_128558970.1">
    <property type="nucleotide sequence ID" value="NZ_QUAK01000208.1"/>
</dbReference>
<sequence length="148" mass="15205">MTGAAPLPRIGVDLVPLTRIPELLAPASGPALHRMLTPRERRMSDQAGAAGRLAAKEAVFKLFGAAGQPVPWLATEVLPGPGGRPAVRLTGRAAHLAEQARLGPIDLSISHDAGWAVAVAVAVAAEDPPAARATTPSVSTPTDRRAHS</sequence>
<dbReference type="Proteomes" id="UP000263094">
    <property type="component" value="Unassembled WGS sequence"/>
</dbReference>
<dbReference type="EMBL" id="QUAK01000208">
    <property type="protein sequence ID" value="RFU83336.1"/>
    <property type="molecule type" value="Genomic_DNA"/>
</dbReference>
<evidence type="ECO:0000256" key="4">
    <source>
        <dbReference type="SAM" id="MobiDB-lite"/>
    </source>
</evidence>
<evidence type="ECO:0000256" key="2">
    <source>
        <dbReference type="ARBA" id="ARBA00022723"/>
    </source>
</evidence>
<dbReference type="AlphaFoldDB" id="A0A372LXG4"/>
<accession>A0A372LXG4</accession>
<dbReference type="InterPro" id="IPR037143">
    <property type="entry name" value="4-PPantetheinyl_Trfase_dom_sf"/>
</dbReference>
<keyword evidence="7" id="KW-1185">Reference proteome</keyword>
<reference evidence="6 7" key="1">
    <citation type="submission" date="2018-08" db="EMBL/GenBank/DDBJ databases">
        <title>Isolation, diversity and antifungal activity of Actinobacteria from wheat.</title>
        <authorList>
            <person name="Han C."/>
        </authorList>
    </citation>
    <scope>NUCLEOTIDE SEQUENCE [LARGE SCALE GENOMIC DNA]</scope>
    <source>
        <strain evidence="6 7">NEAU-YY421</strain>
    </source>
</reference>
<proteinExistence type="predicted"/>
<evidence type="ECO:0000259" key="5">
    <source>
        <dbReference type="Pfam" id="PF01648"/>
    </source>
</evidence>
<evidence type="ECO:0000256" key="1">
    <source>
        <dbReference type="ARBA" id="ARBA00022679"/>
    </source>
</evidence>
<dbReference type="GO" id="GO:0000287">
    <property type="term" value="F:magnesium ion binding"/>
    <property type="evidence" value="ECO:0007669"/>
    <property type="project" value="InterPro"/>
</dbReference>
<dbReference type="OrthoDB" id="3396741at2"/>
<gene>
    <name evidence="6" type="ORF">DY218_28290</name>
</gene>
<dbReference type="Gene3D" id="3.90.470.20">
    <property type="entry name" value="4'-phosphopantetheinyl transferase domain"/>
    <property type="match status" value="1"/>
</dbReference>
<evidence type="ECO:0000313" key="7">
    <source>
        <dbReference type="Proteomes" id="UP000263094"/>
    </source>
</evidence>
<keyword evidence="1" id="KW-0808">Transferase</keyword>
<comment type="caution">
    <text evidence="6">The sequence shown here is derived from an EMBL/GenBank/DDBJ whole genome shotgun (WGS) entry which is preliminary data.</text>
</comment>
<organism evidence="6 7">
    <name type="scientific">Streptomyces triticagri</name>
    <dbReference type="NCBI Taxonomy" id="2293568"/>
    <lineage>
        <taxon>Bacteria</taxon>
        <taxon>Bacillati</taxon>
        <taxon>Actinomycetota</taxon>
        <taxon>Actinomycetes</taxon>
        <taxon>Kitasatosporales</taxon>
        <taxon>Streptomycetaceae</taxon>
        <taxon>Streptomyces</taxon>
    </lineage>
</organism>
<evidence type="ECO:0000313" key="6">
    <source>
        <dbReference type="EMBL" id="RFU83336.1"/>
    </source>
</evidence>
<dbReference type="GO" id="GO:0008897">
    <property type="term" value="F:holo-[acyl-carrier-protein] synthase activity"/>
    <property type="evidence" value="ECO:0007669"/>
    <property type="project" value="InterPro"/>
</dbReference>
<evidence type="ECO:0000256" key="3">
    <source>
        <dbReference type="ARBA" id="ARBA00022842"/>
    </source>
</evidence>
<dbReference type="SUPFAM" id="SSF56214">
    <property type="entry name" value="4'-phosphopantetheinyl transferase"/>
    <property type="match status" value="1"/>
</dbReference>
<dbReference type="InterPro" id="IPR004568">
    <property type="entry name" value="Ppantetheine-prot_Trfase_dom"/>
</dbReference>
<feature type="domain" description="4'-phosphopantetheinyl transferase" evidence="5">
    <location>
        <begin position="9"/>
        <end position="117"/>
    </location>
</feature>
<dbReference type="NCBIfam" id="TIGR00556">
    <property type="entry name" value="pantethn_trn"/>
    <property type="match status" value="1"/>
</dbReference>
<keyword evidence="3" id="KW-0460">Magnesium</keyword>
<dbReference type="Pfam" id="PF01648">
    <property type="entry name" value="ACPS"/>
    <property type="match status" value="1"/>
</dbReference>
<name>A0A372LXG4_9ACTN</name>
<keyword evidence="2" id="KW-0479">Metal-binding</keyword>
<dbReference type="InterPro" id="IPR008278">
    <property type="entry name" value="4-PPantetheinyl_Trfase_dom"/>
</dbReference>
<dbReference type="GO" id="GO:0006633">
    <property type="term" value="P:fatty acid biosynthetic process"/>
    <property type="evidence" value="ECO:0007669"/>
    <property type="project" value="InterPro"/>
</dbReference>